<evidence type="ECO:0000259" key="5">
    <source>
        <dbReference type="Pfam" id="PF00135"/>
    </source>
</evidence>
<evidence type="ECO:0000313" key="6">
    <source>
        <dbReference type="EMBL" id="MFF3228245.1"/>
    </source>
</evidence>
<evidence type="ECO:0000256" key="2">
    <source>
        <dbReference type="ARBA" id="ARBA00022801"/>
    </source>
</evidence>
<feature type="chain" id="PRO_5045008248" description="Carboxylic ester hydrolase" evidence="3">
    <location>
        <begin position="26"/>
        <end position="524"/>
    </location>
</feature>
<dbReference type="InterPro" id="IPR002018">
    <property type="entry name" value="CarbesteraseB"/>
</dbReference>
<organism evidence="6 7">
    <name type="scientific">Nocardia suismassiliense</name>
    <dbReference type="NCBI Taxonomy" id="2077092"/>
    <lineage>
        <taxon>Bacteria</taxon>
        <taxon>Bacillati</taxon>
        <taxon>Actinomycetota</taxon>
        <taxon>Actinomycetes</taxon>
        <taxon>Mycobacteriales</taxon>
        <taxon>Nocardiaceae</taxon>
        <taxon>Nocardia</taxon>
    </lineage>
</organism>
<dbReference type="Pfam" id="PF00135">
    <property type="entry name" value="COesterase"/>
    <property type="match status" value="1"/>
</dbReference>
<proteinExistence type="inferred from homology"/>
<evidence type="ECO:0000256" key="1">
    <source>
        <dbReference type="ARBA" id="ARBA00005964"/>
    </source>
</evidence>
<dbReference type="EC" id="3.1.1.-" evidence="3"/>
<comment type="caution">
    <text evidence="6">The sequence shown here is derived from an EMBL/GenBank/DDBJ whole genome shotgun (WGS) entry which is preliminary data.</text>
</comment>
<dbReference type="InterPro" id="IPR050309">
    <property type="entry name" value="Type-B_Carboxylest/Lipase"/>
</dbReference>
<dbReference type="Proteomes" id="UP001601948">
    <property type="component" value="Unassembled WGS sequence"/>
</dbReference>
<evidence type="ECO:0000313" key="7">
    <source>
        <dbReference type="Proteomes" id="UP001601948"/>
    </source>
</evidence>
<evidence type="ECO:0000256" key="4">
    <source>
        <dbReference type="SAM" id="MobiDB-lite"/>
    </source>
</evidence>
<dbReference type="PROSITE" id="PS00122">
    <property type="entry name" value="CARBOXYLESTERASE_B_1"/>
    <property type="match status" value="1"/>
</dbReference>
<dbReference type="InterPro" id="IPR019826">
    <property type="entry name" value="Carboxylesterase_B_AS"/>
</dbReference>
<name>A0ABW6R682_9NOCA</name>
<keyword evidence="7" id="KW-1185">Reference proteome</keyword>
<evidence type="ECO:0000256" key="3">
    <source>
        <dbReference type="RuleBase" id="RU361235"/>
    </source>
</evidence>
<accession>A0ABW6R682</accession>
<comment type="similarity">
    <text evidence="1 3">Belongs to the type-B carboxylesterase/lipase family.</text>
</comment>
<feature type="signal peptide" evidence="3">
    <location>
        <begin position="1"/>
        <end position="25"/>
    </location>
</feature>
<protein>
    <recommendedName>
        <fullName evidence="3">Carboxylic ester hydrolase</fullName>
        <ecNumber evidence="3">3.1.1.-</ecNumber>
    </recommendedName>
</protein>
<keyword evidence="3" id="KW-0732">Signal</keyword>
<dbReference type="EMBL" id="JBIAPI010000013">
    <property type="protein sequence ID" value="MFF3228245.1"/>
    <property type="molecule type" value="Genomic_DNA"/>
</dbReference>
<dbReference type="PROSITE" id="PS51257">
    <property type="entry name" value="PROKAR_LIPOPROTEIN"/>
    <property type="match status" value="1"/>
</dbReference>
<dbReference type="PANTHER" id="PTHR11559">
    <property type="entry name" value="CARBOXYLESTERASE"/>
    <property type="match status" value="1"/>
</dbReference>
<feature type="domain" description="Carboxylesterase type B" evidence="5">
    <location>
        <begin position="31"/>
        <end position="492"/>
    </location>
</feature>
<dbReference type="InterPro" id="IPR029058">
    <property type="entry name" value="AB_hydrolase_fold"/>
</dbReference>
<sequence length="524" mass="55319">MKSRLAAGSCALAAVLIAVMLTACAQDRADPAVVHTTGGTVRGTVHPDHLVFQGIPFAQPPVGELRWQAPRPAPAWTGERDATTPGSLCMQNPADPSEGPQSEDCLYLNVTTPAAKATRPRPVMVWLYGGGFYQGNAAEYGAARLASQGDVVVVTANYRLGVFGFLRLPGMSDGGTFGLQDQQLALRWTVANAAAFGGDPGNITLFGESAGAMSTCAQLTSPAATGLFHKAIMQSGTCMSEWPPYAADGTGSTAFDTPAYAEQQGRAVSESLGCPPDGSDLTCLRRAPADRLLAGQTQFGPSYGNALLPEHPAIALREGRFARMPIILGNNRDEARVSIAGTVPSPLTAAEYRRVLDADFGTHADAVAAAYPAQPGDNAKTLAQLNTDRTWAYPTRNARDALARSATVFAYEFADPAPPQFTDLPAAPFPYGAYHGSELAYLFDLPGLARGLDDTQRELADAMIDYWSAFAHDGVPAVPNRPAWAPVAGERPFVQSLAPGPGGIGPTDFDAGHHIDFWIRLGHR</sequence>
<reference evidence="6 7" key="1">
    <citation type="submission" date="2024-10" db="EMBL/GenBank/DDBJ databases">
        <title>The Natural Products Discovery Center: Release of the First 8490 Sequenced Strains for Exploring Actinobacteria Biosynthetic Diversity.</title>
        <authorList>
            <person name="Kalkreuter E."/>
            <person name="Kautsar S.A."/>
            <person name="Yang D."/>
            <person name="Bader C.D."/>
            <person name="Teijaro C.N."/>
            <person name="Fluegel L."/>
            <person name="Davis C.M."/>
            <person name="Simpson J.R."/>
            <person name="Lauterbach L."/>
            <person name="Steele A.D."/>
            <person name="Gui C."/>
            <person name="Meng S."/>
            <person name="Li G."/>
            <person name="Viehrig K."/>
            <person name="Ye F."/>
            <person name="Su P."/>
            <person name="Kiefer A.F."/>
            <person name="Nichols A."/>
            <person name="Cepeda A.J."/>
            <person name="Yan W."/>
            <person name="Fan B."/>
            <person name="Jiang Y."/>
            <person name="Adhikari A."/>
            <person name="Zheng C.-J."/>
            <person name="Schuster L."/>
            <person name="Cowan T.M."/>
            <person name="Smanski M.J."/>
            <person name="Chevrette M.G."/>
            <person name="De Carvalho L.P.S."/>
            <person name="Shen B."/>
        </authorList>
    </citation>
    <scope>NUCLEOTIDE SEQUENCE [LARGE SCALE GENOMIC DNA]</scope>
    <source>
        <strain evidence="6 7">NPDC003040</strain>
    </source>
</reference>
<feature type="region of interest" description="Disordered" evidence="4">
    <location>
        <begin position="73"/>
        <end position="102"/>
    </location>
</feature>
<gene>
    <name evidence="6" type="ORF">ACFYV7_36000</name>
</gene>
<keyword evidence="2 3" id="KW-0378">Hydrolase</keyword>
<dbReference type="Gene3D" id="3.40.50.1820">
    <property type="entry name" value="alpha/beta hydrolase"/>
    <property type="match status" value="1"/>
</dbReference>
<dbReference type="SUPFAM" id="SSF53474">
    <property type="entry name" value="alpha/beta-Hydrolases"/>
    <property type="match status" value="1"/>
</dbReference>
<dbReference type="RefSeq" id="WP_387724898.1">
    <property type="nucleotide sequence ID" value="NZ_JBIAPI010000013.1"/>
</dbReference>